<keyword evidence="12" id="KW-1185">Reference proteome</keyword>
<feature type="coiled-coil region" evidence="8">
    <location>
        <begin position="806"/>
        <end position="889"/>
    </location>
</feature>
<evidence type="ECO:0000256" key="8">
    <source>
        <dbReference type="SAM" id="Coils"/>
    </source>
</evidence>
<name>A0AA86NCR1_9EUKA</name>
<evidence type="ECO:0000256" key="4">
    <source>
        <dbReference type="ARBA" id="ARBA00022741"/>
    </source>
</evidence>
<dbReference type="PROSITE" id="PS50011">
    <property type="entry name" value="PROTEIN_KINASE_DOM"/>
    <property type="match status" value="1"/>
</dbReference>
<dbReference type="InterPro" id="IPR008271">
    <property type="entry name" value="Ser/Thr_kinase_AS"/>
</dbReference>
<dbReference type="PROSITE" id="PS00108">
    <property type="entry name" value="PROTEIN_KINASE_ST"/>
    <property type="match status" value="1"/>
</dbReference>
<sequence>MQRNTVEDPIDDGNTRREFPEIPVDRYKIVQHIGKGAFSRVFLAYTPEFQRRAIKRIRLTAKPHMLLKEIEFLRRLEGKDNIVQIKEIRFHDVNLQTTVITNYLDTDDFKSIILEFTPREIQAYMRSLLTALSHLEKAPDPQNADLRGILHRDVKPGNFLFERATGKGLLIDFGLAQSIREAREFPLMRQSKRQSTQQRPNATDFTRAYEIAGYINKEMTSAKQLPTQPHSGTHGYRAPEILVPVRNQDTKIDSWSAGVILLQIITGKTSIFRGNPNTDVYELLAIRAIIGTDRFIQGMSRLRSDFSLTAGVAMPQSISLEEMCEWYNPDLLAVLPSTAFDLCRQLLEFDPQRRLSASQALQHPFLTIQPALLPDFRFQDGAVNKSVISFLKDQQQRKETEEAQLAALRKRSQDIADLLGLCKATQETLAEEYSRMILSQMIPLPKEIRKTIEKAVQKYGTDRSIQSPSGYIIERPKPSDFVFPVSQAVQDLSSCQPTTLAKPRLAAAPGHQARPAFCETKVMGKIQENLKVLEKSEDFLKLSEEMKKKEIAKMSVQTRRQVYDTLWEEANKEKEEFERAVRATSFRRRVDPWIQPLKALDKELRLAQRQVRQAAEEYRRIVIEKGLVQLDQVRALETPSEKVQVKDELKKGEQMLSARQAVQQTKSEFPTNFTQQKIQQTRLISFMLQQQLTSQDPISQVASQLTAHAWNVTEKAHLQKISTDETVLKLKELNLKAAKLATVSHRIALNGPAGWNVQGYSYYDKNANPDEYLNLSYKHDMAARAYQFQRGIQMLQNELQLQLDQKEQVQVFLQQQKDEAKRFEQEIRLMENKKKQDAYKNVSFKSQIEAAQVNLNQANNLAEKYENQQNQLTKQIAELREKIVLETNEKGEYVKQYQQNYKQQTPGAFDIQELENTSNLWSETITVSDEFSEIKPSKEYLQKLSVEYNPNELQEPYFQNQEEIKKAFQENDAIALQRKERREKVRKFEAVKAKFFDPALVELQDLQDQIIVERKKYIEKLVKQREEQAAAEQEVRRLHNDLVPRSIVEMCPSMLSQVVAMNQLSTNVALKIGKKQAKKPVIDNSPDEDEELDQEKMLNTDEILKRNVQASIQQHLDTEKKANALFNLFASPLGRFYLVFHRLISGNASDLTDRGQLLAMAKKAELPISNHLIELQSTLQKLSQAYIKNSVGKKDMILVAAAVQSELDLRSDYAQDSDLANLGLSRRAPNLEYSGGPSKCFFELGRRMKFII</sequence>
<evidence type="ECO:0000313" key="11">
    <source>
        <dbReference type="EMBL" id="CAL6100418.1"/>
    </source>
</evidence>
<feature type="coiled-coil region" evidence="8">
    <location>
        <begin position="1014"/>
        <end position="1041"/>
    </location>
</feature>
<dbReference type="GO" id="GO:0004674">
    <property type="term" value="F:protein serine/threonine kinase activity"/>
    <property type="evidence" value="ECO:0007669"/>
    <property type="project" value="UniProtKB-KW"/>
</dbReference>
<dbReference type="SMART" id="SM00220">
    <property type="entry name" value="S_TKc"/>
    <property type="match status" value="1"/>
</dbReference>
<dbReference type="Pfam" id="PF00069">
    <property type="entry name" value="Pkinase"/>
    <property type="match status" value="1"/>
</dbReference>
<dbReference type="EMBL" id="CATOUU010000112">
    <property type="protein sequence ID" value="CAI9916851.1"/>
    <property type="molecule type" value="Genomic_DNA"/>
</dbReference>
<accession>A0AA86NCR1</accession>
<comment type="caution">
    <text evidence="10">The sequence shown here is derived from an EMBL/GenBank/DDBJ whole genome shotgun (WGS) entry which is preliminary data.</text>
</comment>
<dbReference type="InterPro" id="IPR017441">
    <property type="entry name" value="Protein_kinase_ATP_BS"/>
</dbReference>
<evidence type="ECO:0000256" key="3">
    <source>
        <dbReference type="ARBA" id="ARBA00022679"/>
    </source>
</evidence>
<keyword evidence="8" id="KW-0175">Coiled coil</keyword>
<evidence type="ECO:0000259" key="9">
    <source>
        <dbReference type="PROSITE" id="PS50011"/>
    </source>
</evidence>
<keyword evidence="2" id="KW-0723">Serine/threonine-protein kinase</keyword>
<organism evidence="10">
    <name type="scientific">Hexamita inflata</name>
    <dbReference type="NCBI Taxonomy" id="28002"/>
    <lineage>
        <taxon>Eukaryota</taxon>
        <taxon>Metamonada</taxon>
        <taxon>Diplomonadida</taxon>
        <taxon>Hexamitidae</taxon>
        <taxon>Hexamitinae</taxon>
        <taxon>Hexamita</taxon>
    </lineage>
</organism>
<feature type="coiled-coil region" evidence="8">
    <location>
        <begin position="597"/>
        <end position="624"/>
    </location>
</feature>
<reference evidence="10" key="1">
    <citation type="submission" date="2023-06" db="EMBL/GenBank/DDBJ databases">
        <authorList>
            <person name="Kurt Z."/>
        </authorList>
    </citation>
    <scope>NUCLEOTIDE SEQUENCE</scope>
</reference>
<dbReference type="Gene3D" id="1.10.510.10">
    <property type="entry name" value="Transferase(Phosphotransferase) domain 1"/>
    <property type="match status" value="1"/>
</dbReference>
<gene>
    <name evidence="10" type="ORF">HINF_LOCUS4496</name>
    <name evidence="11" type="ORF">HINF_LOCUS70547</name>
</gene>
<keyword evidence="5 11" id="KW-0418">Kinase</keyword>
<dbReference type="InterPro" id="IPR000719">
    <property type="entry name" value="Prot_kinase_dom"/>
</dbReference>
<reference evidence="11 12" key="2">
    <citation type="submission" date="2024-07" db="EMBL/GenBank/DDBJ databases">
        <authorList>
            <person name="Akdeniz Z."/>
        </authorList>
    </citation>
    <scope>NUCLEOTIDE SEQUENCE [LARGE SCALE GENOMIC DNA]</scope>
</reference>
<dbReference type="Proteomes" id="UP001642409">
    <property type="component" value="Unassembled WGS sequence"/>
</dbReference>
<feature type="binding site" evidence="7">
    <location>
        <position position="55"/>
    </location>
    <ligand>
        <name>ATP</name>
        <dbReference type="ChEBI" id="CHEBI:30616"/>
    </ligand>
</feature>
<dbReference type="GO" id="GO:0005634">
    <property type="term" value="C:nucleus"/>
    <property type="evidence" value="ECO:0007669"/>
    <property type="project" value="TreeGrafter"/>
</dbReference>
<proteinExistence type="predicted"/>
<evidence type="ECO:0000256" key="2">
    <source>
        <dbReference type="ARBA" id="ARBA00022527"/>
    </source>
</evidence>
<dbReference type="AlphaFoldDB" id="A0AA86NCR1"/>
<evidence type="ECO:0000256" key="1">
    <source>
        <dbReference type="ARBA" id="ARBA00012513"/>
    </source>
</evidence>
<evidence type="ECO:0000256" key="5">
    <source>
        <dbReference type="ARBA" id="ARBA00022777"/>
    </source>
</evidence>
<feature type="domain" description="Protein kinase" evidence="9">
    <location>
        <begin position="27"/>
        <end position="366"/>
    </location>
</feature>
<dbReference type="PANTHER" id="PTHR44167:SF23">
    <property type="entry name" value="CDC7 KINASE, ISOFORM A-RELATED"/>
    <property type="match status" value="1"/>
</dbReference>
<dbReference type="PROSITE" id="PS00107">
    <property type="entry name" value="PROTEIN_KINASE_ATP"/>
    <property type="match status" value="1"/>
</dbReference>
<dbReference type="SUPFAM" id="SSF56112">
    <property type="entry name" value="Protein kinase-like (PK-like)"/>
    <property type="match status" value="1"/>
</dbReference>
<keyword evidence="3" id="KW-0808">Transferase</keyword>
<keyword evidence="6 7" id="KW-0067">ATP-binding</keyword>
<keyword evidence="4 7" id="KW-0547">Nucleotide-binding</keyword>
<dbReference type="PANTHER" id="PTHR44167">
    <property type="entry name" value="OVARIAN-SPECIFIC SERINE/THREONINE-PROTEIN KINASE LOK-RELATED"/>
    <property type="match status" value="1"/>
</dbReference>
<evidence type="ECO:0000313" key="10">
    <source>
        <dbReference type="EMBL" id="CAI9916851.1"/>
    </source>
</evidence>
<evidence type="ECO:0000256" key="6">
    <source>
        <dbReference type="ARBA" id="ARBA00022840"/>
    </source>
</evidence>
<dbReference type="SUPFAM" id="SSF57997">
    <property type="entry name" value="Tropomyosin"/>
    <property type="match status" value="1"/>
</dbReference>
<dbReference type="Gene3D" id="3.30.200.20">
    <property type="entry name" value="Phosphorylase Kinase, domain 1"/>
    <property type="match status" value="1"/>
</dbReference>
<dbReference type="EC" id="2.7.11.1" evidence="1"/>
<evidence type="ECO:0000313" key="12">
    <source>
        <dbReference type="Proteomes" id="UP001642409"/>
    </source>
</evidence>
<protein>
    <recommendedName>
        <fullName evidence="1">non-specific serine/threonine protein kinase</fullName>
        <ecNumber evidence="1">2.7.11.1</ecNumber>
    </recommendedName>
</protein>
<dbReference type="InterPro" id="IPR011009">
    <property type="entry name" value="Kinase-like_dom_sf"/>
</dbReference>
<evidence type="ECO:0000256" key="7">
    <source>
        <dbReference type="PROSITE-ProRule" id="PRU10141"/>
    </source>
</evidence>
<dbReference type="EMBL" id="CAXDID020000530">
    <property type="protein sequence ID" value="CAL6100418.1"/>
    <property type="molecule type" value="Genomic_DNA"/>
</dbReference>
<dbReference type="GO" id="GO:0005524">
    <property type="term" value="F:ATP binding"/>
    <property type="evidence" value="ECO:0007669"/>
    <property type="project" value="UniProtKB-UniRule"/>
</dbReference>
<dbReference type="GO" id="GO:0044773">
    <property type="term" value="P:mitotic DNA damage checkpoint signaling"/>
    <property type="evidence" value="ECO:0007669"/>
    <property type="project" value="TreeGrafter"/>
</dbReference>